<evidence type="ECO:0000313" key="2">
    <source>
        <dbReference type="Proteomes" id="UP000067626"/>
    </source>
</evidence>
<dbReference type="InterPro" id="IPR011959">
    <property type="entry name" value="CHP02270"/>
</dbReference>
<dbReference type="KEGG" id="ccro:CMC5_004520"/>
<dbReference type="InterPro" id="IPR016024">
    <property type="entry name" value="ARM-type_fold"/>
</dbReference>
<accession>A0A0K1E6Y3</accession>
<reference evidence="1 2" key="1">
    <citation type="submission" date="2015-07" db="EMBL/GenBank/DDBJ databases">
        <title>Genome analysis of myxobacterium Chondromyces crocatus Cm c5 reveals a high potential for natural compound synthesis and the genetic basis for the loss of fruiting body formation.</title>
        <authorList>
            <person name="Zaburannyi N."/>
            <person name="Bunk B."/>
            <person name="Maier J."/>
            <person name="Overmann J."/>
            <person name="Mueller R."/>
        </authorList>
    </citation>
    <scope>NUCLEOTIDE SEQUENCE [LARGE SCALE GENOMIC DNA]</scope>
    <source>
        <strain evidence="1 2">Cm c5</strain>
    </source>
</reference>
<evidence type="ECO:0000313" key="1">
    <source>
        <dbReference type="EMBL" id="AKT36338.1"/>
    </source>
</evidence>
<keyword evidence="2" id="KW-1185">Reference proteome</keyword>
<dbReference type="RefSeq" id="WP_050428867.1">
    <property type="nucleotide sequence ID" value="NZ_CP012159.1"/>
</dbReference>
<proteinExistence type="predicted"/>
<dbReference type="Pfam" id="PF13646">
    <property type="entry name" value="HEAT_2"/>
    <property type="match status" value="1"/>
</dbReference>
<dbReference type="SUPFAM" id="SSF48371">
    <property type="entry name" value="ARM repeat"/>
    <property type="match status" value="1"/>
</dbReference>
<dbReference type="AlphaFoldDB" id="A0A0K1E6Y3"/>
<dbReference type="EMBL" id="CP012159">
    <property type="protein sequence ID" value="AKT36338.1"/>
    <property type="molecule type" value="Genomic_DNA"/>
</dbReference>
<protein>
    <recommendedName>
        <fullName evidence="3">TIGR02270 family protein</fullName>
    </recommendedName>
</protein>
<sequence>MGAMFLPDVEEELVDTSGFLRAQRERLVRSRTAGLSDLARLDERLEAQVDALLLSAEAEGAAVTVARASGERFVEAFLAVRLRRGALLHEVATRAAQAPGEGRGPLRDVVAALGWAPWADADEATTEGTGAQGVMAALRLHAMRVHRRDPGELLALRAASGDGSVRAAALRAIGELGRADLMGLLLDALDDKDARCHAWAAWSGALLGAPRCAAALVAICRAGCAPLGERALEVAVRAVAPDEAAALLRELAATGQERRAIAVAGGWGDVRVVPWLLASAARPELARLVGWAFTAMTGVDLSKRALAAAPPPGFREGPTDSPLEHDVSMDPDASLPWPDPARVGALWAKIATSFLPGVRYRFGHPIEDATALAAAVEASQVLRAAAALDEFRGQRRGPLFSVRAPAFRQSRLLRSREGGEGGADVAPH</sequence>
<name>A0A0K1E6Y3_CHOCO</name>
<dbReference type="OrthoDB" id="8089803at2"/>
<gene>
    <name evidence="1" type="ORF">CMC5_004520</name>
</gene>
<evidence type="ECO:0008006" key="3">
    <source>
        <dbReference type="Google" id="ProtNLM"/>
    </source>
</evidence>
<dbReference type="NCBIfam" id="TIGR02270">
    <property type="entry name" value="TIGR02270 family protein"/>
    <property type="match status" value="1"/>
</dbReference>
<dbReference type="STRING" id="52.CMC5_004520"/>
<dbReference type="InterPro" id="IPR011989">
    <property type="entry name" value="ARM-like"/>
</dbReference>
<organism evidence="1 2">
    <name type="scientific">Chondromyces crocatus</name>
    <dbReference type="NCBI Taxonomy" id="52"/>
    <lineage>
        <taxon>Bacteria</taxon>
        <taxon>Pseudomonadati</taxon>
        <taxon>Myxococcota</taxon>
        <taxon>Polyangia</taxon>
        <taxon>Polyangiales</taxon>
        <taxon>Polyangiaceae</taxon>
        <taxon>Chondromyces</taxon>
    </lineage>
</organism>
<dbReference type="Gene3D" id="1.25.10.10">
    <property type="entry name" value="Leucine-rich Repeat Variant"/>
    <property type="match status" value="1"/>
</dbReference>
<dbReference type="Proteomes" id="UP000067626">
    <property type="component" value="Chromosome"/>
</dbReference>